<evidence type="ECO:0000313" key="1">
    <source>
        <dbReference type="EMBL" id="GIY45346.1"/>
    </source>
</evidence>
<name>A0AAV4TJU9_CAEEX</name>
<evidence type="ECO:0000313" key="2">
    <source>
        <dbReference type="Proteomes" id="UP001054945"/>
    </source>
</evidence>
<dbReference type="Proteomes" id="UP001054945">
    <property type="component" value="Unassembled WGS sequence"/>
</dbReference>
<comment type="caution">
    <text evidence="1">The sequence shown here is derived from an EMBL/GenBank/DDBJ whole genome shotgun (WGS) entry which is preliminary data.</text>
</comment>
<proteinExistence type="predicted"/>
<sequence length="84" mass="9778">MDTMEQTKWTLRLDPCHSKEKKSSLCFRRRWSRCTISGLRILFHPIRWVMDKSGKTIQNSIQERLLQRTGATAAAGKFLSINIV</sequence>
<dbReference type="AlphaFoldDB" id="A0AAV4TJU9"/>
<dbReference type="EMBL" id="BPLR01011260">
    <property type="protein sequence ID" value="GIY45346.1"/>
    <property type="molecule type" value="Genomic_DNA"/>
</dbReference>
<protein>
    <submittedName>
        <fullName evidence="1">Uncharacterized protein</fullName>
    </submittedName>
</protein>
<keyword evidence="2" id="KW-1185">Reference proteome</keyword>
<reference evidence="1 2" key="1">
    <citation type="submission" date="2021-06" db="EMBL/GenBank/DDBJ databases">
        <title>Caerostris extrusa draft genome.</title>
        <authorList>
            <person name="Kono N."/>
            <person name="Arakawa K."/>
        </authorList>
    </citation>
    <scope>NUCLEOTIDE SEQUENCE [LARGE SCALE GENOMIC DNA]</scope>
</reference>
<organism evidence="1 2">
    <name type="scientific">Caerostris extrusa</name>
    <name type="common">Bark spider</name>
    <name type="synonym">Caerostris bankana</name>
    <dbReference type="NCBI Taxonomy" id="172846"/>
    <lineage>
        <taxon>Eukaryota</taxon>
        <taxon>Metazoa</taxon>
        <taxon>Ecdysozoa</taxon>
        <taxon>Arthropoda</taxon>
        <taxon>Chelicerata</taxon>
        <taxon>Arachnida</taxon>
        <taxon>Araneae</taxon>
        <taxon>Araneomorphae</taxon>
        <taxon>Entelegynae</taxon>
        <taxon>Araneoidea</taxon>
        <taxon>Araneidae</taxon>
        <taxon>Caerostris</taxon>
    </lineage>
</organism>
<gene>
    <name evidence="1" type="ORF">CEXT_751941</name>
</gene>
<accession>A0AAV4TJU9</accession>